<protein>
    <recommendedName>
        <fullName evidence="1">F-box domain-containing protein</fullName>
    </recommendedName>
</protein>
<feature type="domain" description="F-box" evidence="1">
    <location>
        <begin position="7"/>
        <end position="45"/>
    </location>
</feature>
<evidence type="ECO:0000313" key="2">
    <source>
        <dbReference type="EMBL" id="EGT60168.1"/>
    </source>
</evidence>
<organism evidence="3">
    <name type="scientific">Caenorhabditis brenneri</name>
    <name type="common">Nematode worm</name>
    <dbReference type="NCBI Taxonomy" id="135651"/>
    <lineage>
        <taxon>Eukaryota</taxon>
        <taxon>Metazoa</taxon>
        <taxon>Ecdysozoa</taxon>
        <taxon>Nematoda</taxon>
        <taxon>Chromadorea</taxon>
        <taxon>Rhabditida</taxon>
        <taxon>Rhabditina</taxon>
        <taxon>Rhabditomorpha</taxon>
        <taxon>Rhabditoidea</taxon>
        <taxon>Rhabditidae</taxon>
        <taxon>Peloderinae</taxon>
        <taxon>Caenorhabditis</taxon>
    </lineage>
</organism>
<dbReference type="InterPro" id="IPR001810">
    <property type="entry name" value="F-box_dom"/>
</dbReference>
<reference evidence="3" key="1">
    <citation type="submission" date="2011-07" db="EMBL/GenBank/DDBJ databases">
        <authorList>
            <consortium name="Caenorhabditis brenneri Sequencing and Analysis Consortium"/>
            <person name="Wilson R.K."/>
        </authorList>
    </citation>
    <scope>NUCLEOTIDE SEQUENCE [LARGE SCALE GENOMIC DNA]</scope>
    <source>
        <strain evidence="3">PB2801</strain>
    </source>
</reference>
<dbReference type="PANTHER" id="PTHR22899">
    <property type="entry name" value="CYCLIN-RELATED F-BOX FAMILY"/>
    <property type="match status" value="1"/>
</dbReference>
<gene>
    <name evidence="2" type="ORF">CAEBREN_01091</name>
</gene>
<dbReference type="Proteomes" id="UP000008068">
    <property type="component" value="Unassembled WGS sequence"/>
</dbReference>
<proteinExistence type="predicted"/>
<sequence length="181" mass="20534">MSSFPLNKLSNNAAKSVLMHMEPQEKLAYSLCSKASKNAVKSLNLSTSMIKFEVGMKILVTVQIDRNTELLILLALDMNLASFPPGQDFEIRVMLSSTETGIWSLSKFTNQTILHHLLDIFHHPRLDDLSFDDEAIPFEAIEPIREVVDGVKLGSLTLIWPLTDHFRSRAIRTFQNYEELT</sequence>
<dbReference type="HOGENOM" id="CLU_1511937_0_0_1"/>
<dbReference type="InParanoid" id="G0NGP4"/>
<accession>G0NGP4</accession>
<dbReference type="InterPro" id="IPR053222">
    <property type="entry name" value="Zygotic_Embryogenesis-Asso"/>
</dbReference>
<dbReference type="PANTHER" id="PTHR22899:SF0">
    <property type="entry name" value="F-BOX ASSOCIATED DOMAIN-CONTAINING PROTEIN-RELATED"/>
    <property type="match status" value="1"/>
</dbReference>
<keyword evidence="3" id="KW-1185">Reference proteome</keyword>
<dbReference type="Pfam" id="PF00646">
    <property type="entry name" value="F-box"/>
    <property type="match status" value="1"/>
</dbReference>
<evidence type="ECO:0000259" key="1">
    <source>
        <dbReference type="Pfam" id="PF00646"/>
    </source>
</evidence>
<dbReference type="AlphaFoldDB" id="G0NGP4"/>
<evidence type="ECO:0000313" key="3">
    <source>
        <dbReference type="Proteomes" id="UP000008068"/>
    </source>
</evidence>
<name>G0NGP4_CAEBE</name>
<dbReference type="EMBL" id="GL379882">
    <property type="protein sequence ID" value="EGT60168.1"/>
    <property type="molecule type" value="Genomic_DNA"/>
</dbReference>